<dbReference type="EMBL" id="KL660923">
    <property type="protein sequence ID" value="KFA60448.1"/>
    <property type="molecule type" value="Genomic_DNA"/>
</dbReference>
<evidence type="ECO:0000256" key="6">
    <source>
        <dbReference type="ARBA" id="ARBA00023180"/>
    </source>
</evidence>
<dbReference type="Proteomes" id="UP000028524">
    <property type="component" value="Unassembled WGS sequence"/>
</dbReference>
<keyword evidence="3" id="KW-0645">Protease</keyword>
<dbReference type="PANTHER" id="PTHR11802">
    <property type="entry name" value="SERINE PROTEASE FAMILY S10 SERINE CARBOXYPEPTIDASE"/>
    <property type="match status" value="1"/>
</dbReference>
<comment type="similarity">
    <text evidence="1">Belongs to the peptidase S10 family.</text>
</comment>
<proteinExistence type="inferred from homology"/>
<dbReference type="GO" id="GO:0006508">
    <property type="term" value="P:proteolysis"/>
    <property type="evidence" value="ECO:0007669"/>
    <property type="project" value="UniProtKB-KW"/>
</dbReference>
<evidence type="ECO:0000256" key="5">
    <source>
        <dbReference type="ARBA" id="ARBA00022801"/>
    </source>
</evidence>
<sequence length="664" mass="72348">MCVTPAKAALPPFAGLADIPIVQTSICETTAGINAYSGYVTLPKSLLPDAQGWRDDQAAHLFFWYFGKAYGKLAHSDYHRTRVTGGVEARNDPENAPTSLYLGGGPGTSSFDGMSNFPCFINADSNSTTLNQHSWNNHVNMLYVDQPVLTGFSYVTLQHVTLNFVTNEVTPVVAGVDVPELNVTVRQATLDSGNSATVPNNTMTAMRTLWAFSQVWFNEFPERRTSSSEISLWTVSYGGFYGPSFFEYVQLQNDLIEDHRAPALANATVLELATLGLADACIDARAMALGYPTFSHNNTYGLEVYPLEIYEDVVANITNSESGCYALIDQCRALAEEADASSFGINPTVNAACGAATQLCYFDLQGAYSKATDRSTYDVTLSNITAYPRPYQSAFYNQRWVQEELGVPLNFSLLSHITSVAFFQLGDPMRRSVHSLERVLDNGINVALMYGDRDYQCNWYGGERISVSLDFLSSQAFRNAGYAPIITNATYQGGLVREHGNLSFSRIFQAGHGAAGYQPETMSRLFDRAMFRRDMATGEVELATNEDYTTEGPRIVYDVLSELPDPQENVCFLHQAPTTCTREQLAALVDGSAVVRDFIVIEPRGVLASGLDSSNPPSEAGNGSYGERASGETESVGAAAGGTIRTTTAALALVIVIMVMQAFF</sequence>
<dbReference type="SUPFAM" id="SSF53474">
    <property type="entry name" value="alpha/beta-Hydrolases"/>
    <property type="match status" value="1"/>
</dbReference>
<evidence type="ECO:0008006" key="10">
    <source>
        <dbReference type="Google" id="ProtNLM"/>
    </source>
</evidence>
<organism evidence="8 9">
    <name type="scientific">Stachybotrys chlorohalonatus (strain IBT 40285)</name>
    <dbReference type="NCBI Taxonomy" id="1283841"/>
    <lineage>
        <taxon>Eukaryota</taxon>
        <taxon>Fungi</taxon>
        <taxon>Dikarya</taxon>
        <taxon>Ascomycota</taxon>
        <taxon>Pezizomycotina</taxon>
        <taxon>Sordariomycetes</taxon>
        <taxon>Hypocreomycetidae</taxon>
        <taxon>Hypocreales</taxon>
        <taxon>Stachybotryaceae</taxon>
        <taxon>Stachybotrys</taxon>
    </lineage>
</organism>
<dbReference type="InParanoid" id="A0A084Q913"/>
<dbReference type="HOGENOM" id="CLU_008523_10_3_1"/>
<evidence type="ECO:0000313" key="9">
    <source>
        <dbReference type="Proteomes" id="UP000028524"/>
    </source>
</evidence>
<evidence type="ECO:0000256" key="2">
    <source>
        <dbReference type="ARBA" id="ARBA00022645"/>
    </source>
</evidence>
<evidence type="ECO:0000313" key="8">
    <source>
        <dbReference type="EMBL" id="KFA60448.1"/>
    </source>
</evidence>
<dbReference type="InterPro" id="IPR001563">
    <property type="entry name" value="Peptidase_S10"/>
</dbReference>
<keyword evidence="6" id="KW-0325">Glycoprotein</keyword>
<dbReference type="AlphaFoldDB" id="A0A084Q913"/>
<dbReference type="PRINTS" id="PR00724">
    <property type="entry name" value="CRBOXYPTASEC"/>
</dbReference>
<gene>
    <name evidence="8" type="ORF">S40285_08295</name>
</gene>
<dbReference type="OrthoDB" id="443318at2759"/>
<reference evidence="8 9" key="1">
    <citation type="journal article" date="2014" name="BMC Genomics">
        <title>Comparative genome sequencing reveals chemotype-specific gene clusters in the toxigenic black mold Stachybotrys.</title>
        <authorList>
            <person name="Semeiks J."/>
            <person name="Borek D."/>
            <person name="Otwinowski Z."/>
            <person name="Grishin N.V."/>
        </authorList>
    </citation>
    <scope>NUCLEOTIDE SEQUENCE [LARGE SCALE GENOMIC DNA]</scope>
    <source>
        <strain evidence="8 9">IBT 40285</strain>
    </source>
</reference>
<dbReference type="Pfam" id="PF00450">
    <property type="entry name" value="Peptidase_S10"/>
    <property type="match status" value="1"/>
</dbReference>
<keyword evidence="4" id="KW-0732">Signal</keyword>
<evidence type="ECO:0000256" key="3">
    <source>
        <dbReference type="ARBA" id="ARBA00022670"/>
    </source>
</evidence>
<keyword evidence="9" id="KW-1185">Reference proteome</keyword>
<accession>A0A084Q913</accession>
<protein>
    <recommendedName>
        <fullName evidence="10">Carboxypeptidase</fullName>
    </recommendedName>
</protein>
<dbReference type="GO" id="GO:0000324">
    <property type="term" value="C:fungal-type vacuole"/>
    <property type="evidence" value="ECO:0007669"/>
    <property type="project" value="TreeGrafter"/>
</dbReference>
<name>A0A084Q913_STAC4</name>
<evidence type="ECO:0000256" key="4">
    <source>
        <dbReference type="ARBA" id="ARBA00022729"/>
    </source>
</evidence>
<dbReference type="GO" id="GO:0004185">
    <property type="term" value="F:serine-type carboxypeptidase activity"/>
    <property type="evidence" value="ECO:0007669"/>
    <property type="project" value="InterPro"/>
</dbReference>
<evidence type="ECO:0000256" key="7">
    <source>
        <dbReference type="SAM" id="MobiDB-lite"/>
    </source>
</evidence>
<dbReference type="Gene3D" id="3.40.50.1820">
    <property type="entry name" value="alpha/beta hydrolase"/>
    <property type="match status" value="1"/>
</dbReference>
<evidence type="ECO:0000256" key="1">
    <source>
        <dbReference type="ARBA" id="ARBA00009431"/>
    </source>
</evidence>
<dbReference type="STRING" id="1283841.A0A084Q913"/>
<dbReference type="PANTHER" id="PTHR11802:SF189">
    <property type="entry name" value="CARBOXYPEPTIDASE"/>
    <property type="match status" value="1"/>
</dbReference>
<keyword evidence="2" id="KW-0121">Carboxypeptidase</keyword>
<keyword evidence="5" id="KW-0378">Hydrolase</keyword>
<feature type="region of interest" description="Disordered" evidence="7">
    <location>
        <begin position="610"/>
        <end position="638"/>
    </location>
</feature>
<dbReference type="OMA" id="PCSVNAD"/>
<dbReference type="InterPro" id="IPR029058">
    <property type="entry name" value="AB_hydrolase_fold"/>
</dbReference>